<evidence type="ECO:0000256" key="1">
    <source>
        <dbReference type="SAM" id="SignalP"/>
    </source>
</evidence>
<accession>A0A502E400</accession>
<feature type="signal peptide" evidence="1">
    <location>
        <begin position="1"/>
        <end position="24"/>
    </location>
</feature>
<dbReference type="Proteomes" id="UP000319700">
    <property type="component" value="Unassembled WGS sequence"/>
</dbReference>
<feature type="chain" id="PRO_5021264593" description="Auto-transporter adhesin head GIN domain-containing protein" evidence="1">
    <location>
        <begin position="25"/>
        <end position="140"/>
    </location>
</feature>
<reference evidence="2 3" key="1">
    <citation type="journal article" date="2019" name="Environ. Microbiol.">
        <title>Species interactions and distinct microbial communities in high Arctic permafrost affected cryosols are associated with the CH4 and CO2 gas fluxes.</title>
        <authorList>
            <person name="Altshuler I."/>
            <person name="Hamel J."/>
            <person name="Turney S."/>
            <person name="Magnuson E."/>
            <person name="Levesque R."/>
            <person name="Greer C."/>
            <person name="Whyte L.G."/>
        </authorList>
    </citation>
    <scope>NUCLEOTIDE SEQUENCE [LARGE SCALE GENOMIC DNA]</scope>
    <source>
        <strain evidence="2 3">42</strain>
    </source>
</reference>
<proteinExistence type="predicted"/>
<keyword evidence="1" id="KW-0732">Signal</keyword>
<organism evidence="2 3">
    <name type="scientific">Flavobacterium pectinovorum</name>
    <dbReference type="NCBI Taxonomy" id="29533"/>
    <lineage>
        <taxon>Bacteria</taxon>
        <taxon>Pseudomonadati</taxon>
        <taxon>Bacteroidota</taxon>
        <taxon>Flavobacteriia</taxon>
        <taxon>Flavobacteriales</taxon>
        <taxon>Flavobacteriaceae</taxon>
        <taxon>Flavobacterium</taxon>
    </lineage>
</organism>
<dbReference type="AlphaFoldDB" id="A0A502E400"/>
<protein>
    <recommendedName>
        <fullName evidence="4">Auto-transporter adhesin head GIN domain-containing protein</fullName>
    </recommendedName>
</protein>
<gene>
    <name evidence="2" type="ORF">EAH81_25790</name>
</gene>
<dbReference type="EMBL" id="RCZH01000025">
    <property type="protein sequence ID" value="TPG32353.1"/>
    <property type="molecule type" value="Genomic_DNA"/>
</dbReference>
<evidence type="ECO:0008006" key="4">
    <source>
        <dbReference type="Google" id="ProtNLM"/>
    </source>
</evidence>
<comment type="caution">
    <text evidence="2">The sequence shown here is derived from an EMBL/GenBank/DDBJ whole genome shotgun (WGS) entry which is preliminary data.</text>
</comment>
<name>A0A502E400_9FLAO</name>
<keyword evidence="3" id="KW-1185">Reference proteome</keyword>
<evidence type="ECO:0000313" key="3">
    <source>
        <dbReference type="Proteomes" id="UP000319700"/>
    </source>
</evidence>
<sequence length="140" mass="15994">MSKLMKNVVFLTLLVLLGFQNTSAQEISKIDYYKLTKLEGMEYSGGITFYIEKKSEILIAIQNETIKWKADVVKKCGKSKVEINSIFIRSGTLKVSFGKNSIAFVNIENGEIECLTVDKQKRKDQEKEQINFTNQSINKK</sequence>
<evidence type="ECO:0000313" key="2">
    <source>
        <dbReference type="EMBL" id="TPG32353.1"/>
    </source>
</evidence>